<comment type="caution">
    <text evidence="12">The sequence shown here is derived from an EMBL/GenBank/DDBJ whole genome shotgun (WGS) entry which is preliminary data.</text>
</comment>
<evidence type="ECO:0000256" key="9">
    <source>
        <dbReference type="ARBA" id="ARBA00022898"/>
    </source>
</evidence>
<dbReference type="FunFam" id="3.90.1150.10:FF:000152">
    <property type="entry name" value="Ornithine aminotransferase"/>
    <property type="match status" value="1"/>
</dbReference>
<dbReference type="InterPro" id="IPR010164">
    <property type="entry name" value="Orn_aminotrans"/>
</dbReference>
<dbReference type="Pfam" id="PF00202">
    <property type="entry name" value="Aminotran_3"/>
    <property type="match status" value="1"/>
</dbReference>
<dbReference type="FunFam" id="3.40.640.10:FF:000011">
    <property type="entry name" value="Ornithine aminotransferase"/>
    <property type="match status" value="1"/>
</dbReference>
<dbReference type="PROSITE" id="PS00600">
    <property type="entry name" value="AA_TRANSFER_CLASS_3"/>
    <property type="match status" value="1"/>
</dbReference>
<gene>
    <name evidence="12" type="ORF">AFUS01_LOCUS7333</name>
</gene>
<evidence type="ECO:0000256" key="4">
    <source>
        <dbReference type="ARBA" id="ARBA00008954"/>
    </source>
</evidence>
<evidence type="ECO:0000256" key="3">
    <source>
        <dbReference type="ARBA" id="ARBA00004998"/>
    </source>
</evidence>
<dbReference type="PANTHER" id="PTHR11986">
    <property type="entry name" value="AMINOTRANSFERASE CLASS III"/>
    <property type="match status" value="1"/>
</dbReference>
<evidence type="ECO:0000256" key="11">
    <source>
        <dbReference type="RuleBase" id="RU365036"/>
    </source>
</evidence>
<dbReference type="InterPro" id="IPR050103">
    <property type="entry name" value="Class-III_PLP-dep_AT"/>
</dbReference>
<evidence type="ECO:0000256" key="5">
    <source>
        <dbReference type="ARBA" id="ARBA00011881"/>
    </source>
</evidence>
<dbReference type="GO" id="GO:0010121">
    <property type="term" value="P:L-arginine catabolic process to proline via ornithine"/>
    <property type="evidence" value="ECO:0007669"/>
    <property type="project" value="TreeGrafter"/>
</dbReference>
<comment type="catalytic activity">
    <reaction evidence="11">
        <text>a 2-oxocarboxylate + L-ornithine = L-glutamate 5-semialdehyde + an L-alpha-amino acid</text>
        <dbReference type="Rhea" id="RHEA:13877"/>
        <dbReference type="ChEBI" id="CHEBI:35179"/>
        <dbReference type="ChEBI" id="CHEBI:46911"/>
        <dbReference type="ChEBI" id="CHEBI:58066"/>
        <dbReference type="ChEBI" id="CHEBI:59869"/>
        <dbReference type="EC" id="2.6.1.13"/>
    </reaction>
</comment>
<dbReference type="NCBIfam" id="TIGR01885">
    <property type="entry name" value="Orn_aminotrans"/>
    <property type="match status" value="1"/>
</dbReference>
<dbReference type="InterPro" id="IPR005814">
    <property type="entry name" value="Aminotrans_3"/>
</dbReference>
<evidence type="ECO:0000313" key="12">
    <source>
        <dbReference type="EMBL" id="CAG7717900.1"/>
    </source>
</evidence>
<keyword evidence="7 11" id="KW-0032">Aminotransferase</keyword>
<dbReference type="OrthoDB" id="425114at2759"/>
<dbReference type="CDD" id="cd00610">
    <property type="entry name" value="OAT_like"/>
    <property type="match status" value="1"/>
</dbReference>
<dbReference type="GO" id="GO:0030170">
    <property type="term" value="F:pyridoxal phosphate binding"/>
    <property type="evidence" value="ECO:0007669"/>
    <property type="project" value="InterPro"/>
</dbReference>
<evidence type="ECO:0000313" key="13">
    <source>
        <dbReference type="Proteomes" id="UP000708208"/>
    </source>
</evidence>
<dbReference type="GO" id="GO:0019544">
    <property type="term" value="P:L-arginine catabolic process to L-glutamate"/>
    <property type="evidence" value="ECO:0007669"/>
    <property type="project" value="TreeGrafter"/>
</dbReference>
<sequence length="301" mass="32580">MNSGVEATETSLKLARKWAYKTKNIPDNEAKIVVCENNFMGRTLAAISASTSPESYLGFGPYLPGLLKIPFDDLGALDAVLQDPRVCAFLVEPIQGEAGIVVPKDGYMRGARQLCTKYNCLLIADEVQTGLGRTGKRLACDHENVRPDIVALGKALSGGFLPISAVLADDDIMLCIQPGEHGSTFGGNPLACKVAIAALQVLEEEGLADRSMKLGKIFRAEMNKLKGGVLEDVRGKGLFNALIIKKGVCPWEFCLKCRDYGLLTKSSHGQAIRTTPPLVITEKELEKACEIIAKTCNYFSR</sequence>
<keyword evidence="8 11" id="KW-0808">Transferase</keyword>
<evidence type="ECO:0000256" key="8">
    <source>
        <dbReference type="ARBA" id="ARBA00022679"/>
    </source>
</evidence>
<dbReference type="EMBL" id="CAJVCH010049402">
    <property type="protein sequence ID" value="CAG7717900.1"/>
    <property type="molecule type" value="Genomic_DNA"/>
</dbReference>
<protein>
    <recommendedName>
        <fullName evidence="6 11">Ornithine aminotransferase</fullName>
        <ecNumber evidence="6 11">2.6.1.13</ecNumber>
    </recommendedName>
</protein>
<accession>A0A8J2NXA4</accession>
<dbReference type="Proteomes" id="UP000708208">
    <property type="component" value="Unassembled WGS sequence"/>
</dbReference>
<dbReference type="InterPro" id="IPR049704">
    <property type="entry name" value="Aminotrans_3_PPA_site"/>
</dbReference>
<evidence type="ECO:0000256" key="10">
    <source>
        <dbReference type="RuleBase" id="RU003560"/>
    </source>
</evidence>
<comment type="cofactor">
    <cofactor evidence="1 11">
        <name>pyridoxal 5'-phosphate</name>
        <dbReference type="ChEBI" id="CHEBI:597326"/>
    </cofactor>
</comment>
<reference evidence="12" key="1">
    <citation type="submission" date="2021-06" db="EMBL/GenBank/DDBJ databases">
        <authorList>
            <person name="Hodson N. C."/>
            <person name="Mongue J. A."/>
            <person name="Jaron S. K."/>
        </authorList>
    </citation>
    <scope>NUCLEOTIDE SEQUENCE</scope>
</reference>
<dbReference type="PANTHER" id="PTHR11986:SF18">
    <property type="entry name" value="ORNITHINE AMINOTRANSFERASE, MITOCHONDRIAL"/>
    <property type="match status" value="1"/>
</dbReference>
<dbReference type="AlphaFoldDB" id="A0A8J2NXA4"/>
<organism evidence="12 13">
    <name type="scientific">Allacma fusca</name>
    <dbReference type="NCBI Taxonomy" id="39272"/>
    <lineage>
        <taxon>Eukaryota</taxon>
        <taxon>Metazoa</taxon>
        <taxon>Ecdysozoa</taxon>
        <taxon>Arthropoda</taxon>
        <taxon>Hexapoda</taxon>
        <taxon>Collembola</taxon>
        <taxon>Symphypleona</taxon>
        <taxon>Sminthuridae</taxon>
        <taxon>Allacma</taxon>
    </lineage>
</organism>
<comment type="pathway">
    <text evidence="3 11">Amino-acid biosynthesis; L-proline biosynthesis; L-glutamate 5-semialdehyde from L-ornithine: step 1/1.</text>
</comment>
<evidence type="ECO:0000256" key="2">
    <source>
        <dbReference type="ARBA" id="ARBA00004305"/>
    </source>
</evidence>
<evidence type="ECO:0000256" key="7">
    <source>
        <dbReference type="ARBA" id="ARBA00022576"/>
    </source>
</evidence>
<comment type="similarity">
    <text evidence="4 10">Belongs to the class-III pyridoxal-phosphate-dependent aminotransferase family.</text>
</comment>
<comment type="subcellular location">
    <subcellularLocation>
        <location evidence="2">Mitochondrion matrix</location>
    </subcellularLocation>
</comment>
<keyword evidence="9 10" id="KW-0663">Pyridoxal phosphate</keyword>
<proteinExistence type="inferred from homology"/>
<dbReference type="GO" id="GO:0042802">
    <property type="term" value="F:identical protein binding"/>
    <property type="evidence" value="ECO:0007669"/>
    <property type="project" value="TreeGrafter"/>
</dbReference>
<evidence type="ECO:0000256" key="1">
    <source>
        <dbReference type="ARBA" id="ARBA00001933"/>
    </source>
</evidence>
<evidence type="ECO:0000256" key="6">
    <source>
        <dbReference type="ARBA" id="ARBA00012924"/>
    </source>
</evidence>
<name>A0A8J2NXA4_9HEXA</name>
<dbReference type="GO" id="GO:0004587">
    <property type="term" value="F:ornithine aminotransferase activity"/>
    <property type="evidence" value="ECO:0007669"/>
    <property type="project" value="UniProtKB-EC"/>
</dbReference>
<dbReference type="GO" id="GO:0005759">
    <property type="term" value="C:mitochondrial matrix"/>
    <property type="evidence" value="ECO:0007669"/>
    <property type="project" value="UniProtKB-SubCell"/>
</dbReference>
<comment type="subunit">
    <text evidence="5">Homotetramer.</text>
</comment>
<dbReference type="EC" id="2.6.1.13" evidence="6 11"/>
<keyword evidence="13" id="KW-1185">Reference proteome</keyword>